<sequence>MVSLALTRQPPDKGLPMMAGLYLVNVATLKQNTLIPARLACTDTRIPPIIWTYLQFFRASN</sequence>
<accession>A0A2H9U184</accession>
<comment type="caution">
    <text evidence="1">The sequence shown here is derived from an EMBL/GenBank/DDBJ whole genome shotgun (WGS) entry which is preliminary data.</text>
</comment>
<protein>
    <submittedName>
        <fullName evidence="1">Uncharacterized protein</fullName>
    </submittedName>
</protein>
<reference evidence="1 2" key="1">
    <citation type="submission" date="2017-11" db="EMBL/GenBank/DDBJ databases">
        <title>Draft genome sequence of environmental isolate Aeromonas cavernicola sp. nov. MDC 2508.</title>
        <authorList>
            <person name="Colston S.M."/>
            <person name="Navarro A."/>
            <person name="Martinez-Murcia A.J."/>
            <person name="Graf J."/>
        </authorList>
    </citation>
    <scope>NUCLEOTIDE SEQUENCE [LARGE SCALE GENOMIC DNA]</scope>
    <source>
        <strain evidence="1 2">MDC 2508</strain>
    </source>
</reference>
<evidence type="ECO:0000313" key="2">
    <source>
        <dbReference type="Proteomes" id="UP000235861"/>
    </source>
</evidence>
<gene>
    <name evidence="1" type="ORF">CUC53_16120</name>
</gene>
<dbReference type="EMBL" id="PGGC01000170">
    <property type="protein sequence ID" value="PJG57781.1"/>
    <property type="molecule type" value="Genomic_DNA"/>
</dbReference>
<dbReference type="AlphaFoldDB" id="A0A2H9U184"/>
<keyword evidence="2" id="KW-1185">Reference proteome</keyword>
<proteinExistence type="predicted"/>
<evidence type="ECO:0000313" key="1">
    <source>
        <dbReference type="EMBL" id="PJG57781.1"/>
    </source>
</evidence>
<dbReference type="Proteomes" id="UP000235861">
    <property type="component" value="Unassembled WGS sequence"/>
</dbReference>
<organism evidence="1 2">
    <name type="scientific">Aeromonas cavernicola</name>
    <dbReference type="NCBI Taxonomy" id="1006623"/>
    <lineage>
        <taxon>Bacteria</taxon>
        <taxon>Pseudomonadati</taxon>
        <taxon>Pseudomonadota</taxon>
        <taxon>Gammaproteobacteria</taxon>
        <taxon>Aeromonadales</taxon>
        <taxon>Aeromonadaceae</taxon>
        <taxon>Aeromonas</taxon>
    </lineage>
</organism>
<name>A0A2H9U184_9GAMM</name>